<feature type="non-terminal residue" evidence="14">
    <location>
        <position position="546"/>
    </location>
</feature>
<comment type="similarity">
    <text evidence="5">Belongs to the cytochrome P450 family.</text>
</comment>
<dbReference type="Pfam" id="PF00067">
    <property type="entry name" value="p450"/>
    <property type="match status" value="2"/>
</dbReference>
<comment type="function">
    <text evidence="2">May be involved in the metabolism of insect hormones and in the breakdown of synthetic insecticides.</text>
</comment>
<comment type="caution">
    <text evidence="14">The sequence shown here is derived from an EMBL/GenBank/DDBJ whole genome shotgun (WGS) entry which is preliminary data.</text>
</comment>
<dbReference type="Gene3D" id="1.10.630.10">
    <property type="entry name" value="Cytochrome P450"/>
    <property type="match status" value="1"/>
</dbReference>
<keyword evidence="9" id="KW-0492">Microsome</keyword>
<dbReference type="EMBL" id="JAPWTJ010002017">
    <property type="protein sequence ID" value="KAJ8968358.1"/>
    <property type="molecule type" value="Genomic_DNA"/>
</dbReference>
<keyword evidence="11" id="KW-0408">Iron</keyword>
<dbReference type="SUPFAM" id="SSF48264">
    <property type="entry name" value="Cytochrome P450"/>
    <property type="match status" value="1"/>
</dbReference>
<gene>
    <name evidence="14" type="ORF">NQ317_000089</name>
</gene>
<dbReference type="InterPro" id="IPR036396">
    <property type="entry name" value="Cyt_P450_sf"/>
</dbReference>
<dbReference type="PANTHER" id="PTHR24291">
    <property type="entry name" value="CYTOCHROME P450 FAMILY 4"/>
    <property type="match status" value="1"/>
</dbReference>
<keyword evidence="8" id="KW-0256">Endoplasmic reticulum</keyword>
<keyword evidence="15" id="KW-1185">Reference proteome</keyword>
<evidence type="ECO:0000256" key="2">
    <source>
        <dbReference type="ARBA" id="ARBA00003690"/>
    </source>
</evidence>
<evidence type="ECO:0000256" key="9">
    <source>
        <dbReference type="ARBA" id="ARBA00022848"/>
    </source>
</evidence>
<accession>A0ABQ9IXQ9</accession>
<evidence type="ECO:0000256" key="10">
    <source>
        <dbReference type="ARBA" id="ARBA00023002"/>
    </source>
</evidence>
<evidence type="ECO:0000256" key="6">
    <source>
        <dbReference type="ARBA" id="ARBA00022617"/>
    </source>
</evidence>
<keyword evidence="12" id="KW-0503">Monooxygenase</keyword>
<evidence type="ECO:0000256" key="5">
    <source>
        <dbReference type="ARBA" id="ARBA00010617"/>
    </source>
</evidence>
<keyword evidence="6" id="KW-0349">Heme</keyword>
<protein>
    <recommendedName>
        <fullName evidence="16">Cytochrome P450</fullName>
    </recommendedName>
</protein>
<evidence type="ECO:0008006" key="16">
    <source>
        <dbReference type="Google" id="ProtNLM"/>
    </source>
</evidence>
<dbReference type="PANTHER" id="PTHR24291:SF189">
    <property type="entry name" value="CYTOCHROME P450 4C3-RELATED"/>
    <property type="match status" value="1"/>
</dbReference>
<dbReference type="CDD" id="cd20628">
    <property type="entry name" value="CYP4"/>
    <property type="match status" value="1"/>
</dbReference>
<evidence type="ECO:0000256" key="7">
    <source>
        <dbReference type="ARBA" id="ARBA00022723"/>
    </source>
</evidence>
<evidence type="ECO:0000313" key="14">
    <source>
        <dbReference type="EMBL" id="KAJ8968358.1"/>
    </source>
</evidence>
<keyword evidence="10" id="KW-0560">Oxidoreductase</keyword>
<evidence type="ECO:0000256" key="3">
    <source>
        <dbReference type="ARBA" id="ARBA00004174"/>
    </source>
</evidence>
<evidence type="ECO:0000256" key="13">
    <source>
        <dbReference type="ARBA" id="ARBA00023136"/>
    </source>
</evidence>
<keyword evidence="7" id="KW-0479">Metal-binding</keyword>
<comment type="cofactor">
    <cofactor evidence="1">
        <name>heme</name>
        <dbReference type="ChEBI" id="CHEBI:30413"/>
    </cofactor>
</comment>
<dbReference type="Proteomes" id="UP001162164">
    <property type="component" value="Unassembled WGS sequence"/>
</dbReference>
<dbReference type="InterPro" id="IPR001128">
    <property type="entry name" value="Cyt_P450"/>
</dbReference>
<dbReference type="InterPro" id="IPR002401">
    <property type="entry name" value="Cyt_P450_E_grp-I"/>
</dbReference>
<evidence type="ECO:0000256" key="11">
    <source>
        <dbReference type="ARBA" id="ARBA00023004"/>
    </source>
</evidence>
<evidence type="ECO:0000256" key="1">
    <source>
        <dbReference type="ARBA" id="ARBA00001971"/>
    </source>
</evidence>
<sequence length="546" mass="63166">MLLECLAILIGSVGIVYSLKYLKNSFRSKKLIWMLPGPKKDPLLGHLKEFLLCDDATLFRKLRKWAREFYPVYNLCPSMLVIAGNISGAEDFELVASTTKNIGKGPIYTVFDRWLGNGLLTSTGEHWQTRRKILTPAFHFKILQQFVTIFNKETNNLVEVLRKECNKPETNIMPFITQFTLYSINETSMGVKLRSDNEEDKSYCSAVHKIGHLMYQRVIKPWLYFHIPYYYMIPSGIEERSLIKHLHNFTNKVIKERSQNFKKFELPEDTDFNYSQTKKMAMLDILLNAKENGLVDDEGIQNEVNTFMFEAHRAFVSGLFYMRSKGQLGVYGHDTTSMAICFTIMLLASHRDVQELILQEINQILGESNDQPTFNELQELKYLERCIKECLRIYPSVPFLSRVLEEDVVTSVGYTLPKGAIINIHIYDIHRDPKVYPDPEKFDPDRFLPENCQNRHPFAYGKLWDLSKVVISHFVSQRFAILEMKAVLCGILRNFILEPVDTPETINLVPAIVLRPEGGVIRKAFADSMGTFFLFCPKEPHPMPRQ</sequence>
<evidence type="ECO:0000256" key="8">
    <source>
        <dbReference type="ARBA" id="ARBA00022824"/>
    </source>
</evidence>
<organism evidence="14 15">
    <name type="scientific">Molorchus minor</name>
    <dbReference type="NCBI Taxonomy" id="1323400"/>
    <lineage>
        <taxon>Eukaryota</taxon>
        <taxon>Metazoa</taxon>
        <taxon>Ecdysozoa</taxon>
        <taxon>Arthropoda</taxon>
        <taxon>Hexapoda</taxon>
        <taxon>Insecta</taxon>
        <taxon>Pterygota</taxon>
        <taxon>Neoptera</taxon>
        <taxon>Endopterygota</taxon>
        <taxon>Coleoptera</taxon>
        <taxon>Polyphaga</taxon>
        <taxon>Cucujiformia</taxon>
        <taxon>Chrysomeloidea</taxon>
        <taxon>Cerambycidae</taxon>
        <taxon>Lamiinae</taxon>
        <taxon>Monochamini</taxon>
        <taxon>Molorchus</taxon>
    </lineage>
</organism>
<evidence type="ECO:0000256" key="4">
    <source>
        <dbReference type="ARBA" id="ARBA00004406"/>
    </source>
</evidence>
<dbReference type="PRINTS" id="PR00463">
    <property type="entry name" value="EP450I"/>
</dbReference>
<evidence type="ECO:0000256" key="12">
    <source>
        <dbReference type="ARBA" id="ARBA00023033"/>
    </source>
</evidence>
<dbReference type="InterPro" id="IPR050196">
    <property type="entry name" value="Cytochrome_P450_Monoox"/>
</dbReference>
<name>A0ABQ9IXQ9_9CUCU</name>
<keyword evidence="13" id="KW-0472">Membrane</keyword>
<evidence type="ECO:0000313" key="15">
    <source>
        <dbReference type="Proteomes" id="UP001162164"/>
    </source>
</evidence>
<reference evidence="14" key="1">
    <citation type="journal article" date="2023" name="Insect Mol. Biol.">
        <title>Genome sequencing provides insights into the evolution of gene families encoding plant cell wall-degrading enzymes in longhorned beetles.</title>
        <authorList>
            <person name="Shin N.R."/>
            <person name="Okamura Y."/>
            <person name="Kirsch R."/>
            <person name="Pauchet Y."/>
        </authorList>
    </citation>
    <scope>NUCLEOTIDE SEQUENCE</scope>
    <source>
        <strain evidence="14">MMC_N1</strain>
    </source>
</reference>
<proteinExistence type="inferred from homology"/>
<comment type="subcellular location">
    <subcellularLocation>
        <location evidence="4">Endoplasmic reticulum membrane</location>
        <topology evidence="4">Peripheral membrane protein</topology>
    </subcellularLocation>
    <subcellularLocation>
        <location evidence="3">Microsome membrane</location>
        <topology evidence="3">Peripheral membrane protein</topology>
    </subcellularLocation>
</comment>